<dbReference type="RefSeq" id="WP_068590338.1">
    <property type="nucleotide sequence ID" value="NZ_LRXL01000026.1"/>
</dbReference>
<dbReference type="OrthoDB" id="9809364at2"/>
<dbReference type="EMBL" id="LRXL01000026">
    <property type="protein sequence ID" value="OAB80091.1"/>
    <property type="molecule type" value="Genomic_DNA"/>
</dbReference>
<protein>
    <submittedName>
        <fullName evidence="7">Cell envelope biogenesis protein OmpA</fullName>
    </submittedName>
</protein>
<dbReference type="InterPro" id="IPR006665">
    <property type="entry name" value="OmpA-like"/>
</dbReference>
<evidence type="ECO:0000259" key="6">
    <source>
        <dbReference type="PROSITE" id="PS51123"/>
    </source>
</evidence>
<dbReference type="SUPFAM" id="SSF48452">
    <property type="entry name" value="TPR-like"/>
    <property type="match status" value="1"/>
</dbReference>
<evidence type="ECO:0000256" key="2">
    <source>
        <dbReference type="ARBA" id="ARBA00023136"/>
    </source>
</evidence>
<evidence type="ECO:0000256" key="5">
    <source>
        <dbReference type="SAM" id="SignalP"/>
    </source>
</evidence>
<dbReference type="Gene3D" id="2.120.10.30">
    <property type="entry name" value="TolB, C-terminal domain"/>
    <property type="match status" value="1"/>
</dbReference>
<sequence length="630" mass="70141">MKKIYTLLLFIAVASSVATAQNKDTKKADELYDRLAYTDAAKAYEKLLSKGKSSRYVFERLGNSYFFINNTGKAETYYKRVVKGRNVEAETVYNYAQSLKANGKFSDYNTWMQKFSEMKPNDSRAKEFLKNPNYVPTLTDKTPEFSVKNMADLNSKYADFGGIIYGKDFYFASGRNTTRKNYDWNKEPFLEIYKASNVGGTIKNATLLNGDVNTKFHEGNVVLSADGKKMFFDRNDYYEGDLDKGENGINQINIYTAENIDGVWKDIQSVSFNNDNYSVGHPALTRDGNTLYFSSDMPGGQGGSDLYRVSINKDGTFGTPKNLGPGINTEGKETFPYIDTNGTLYFSSDGHLGLGGLDVFMAEAEGDSFGEVINLGAGLNSTADDFAFKFDPVLKEGYVSSNRTGGKGGDDIYSVKKLIAPCTVNMVVEIINEYTREPLTGARVDLYDTMENKLSTKITDENGNVSFATECDKAHVVQATMKDFESGANEVEKATEGETKTTIGLRPIEAMIVDDKVILEPIYFDLDKHNIKPQAAFELDKLVGLMKKYSNMVIAVESHTDNRDTDAYNLKLSEKRAQSTVQYIISKGIDSSRISGKGFGESRPVISCATKCTEAQHQKNRRSEFNIISR</sequence>
<name>A0A167IWS4_9FLAO</name>
<keyword evidence="8" id="KW-1185">Reference proteome</keyword>
<dbReference type="Gene3D" id="3.30.1330.60">
    <property type="entry name" value="OmpA-like domain"/>
    <property type="match status" value="1"/>
</dbReference>
<dbReference type="PANTHER" id="PTHR30329">
    <property type="entry name" value="STATOR ELEMENT OF FLAGELLAR MOTOR COMPLEX"/>
    <property type="match status" value="1"/>
</dbReference>
<evidence type="ECO:0000256" key="3">
    <source>
        <dbReference type="ARBA" id="ARBA00023237"/>
    </source>
</evidence>
<evidence type="ECO:0000256" key="1">
    <source>
        <dbReference type="ARBA" id="ARBA00004442"/>
    </source>
</evidence>
<dbReference type="InterPro" id="IPR050330">
    <property type="entry name" value="Bact_OuterMem_StrucFunc"/>
</dbReference>
<dbReference type="InterPro" id="IPR036737">
    <property type="entry name" value="OmpA-like_sf"/>
</dbReference>
<dbReference type="GO" id="GO:0009279">
    <property type="term" value="C:cell outer membrane"/>
    <property type="evidence" value="ECO:0007669"/>
    <property type="project" value="UniProtKB-SubCell"/>
</dbReference>
<dbReference type="STRING" id="1763537.ULVI_04955"/>
<dbReference type="PANTHER" id="PTHR30329:SF21">
    <property type="entry name" value="LIPOPROTEIN YIAD-RELATED"/>
    <property type="match status" value="1"/>
</dbReference>
<dbReference type="SUPFAM" id="SSF103088">
    <property type="entry name" value="OmpA-like"/>
    <property type="match status" value="1"/>
</dbReference>
<dbReference type="AlphaFoldDB" id="A0A167IWS4"/>
<evidence type="ECO:0000313" key="8">
    <source>
        <dbReference type="Proteomes" id="UP000077013"/>
    </source>
</evidence>
<dbReference type="PRINTS" id="PR01021">
    <property type="entry name" value="OMPADOMAIN"/>
</dbReference>
<keyword evidence="2 4" id="KW-0472">Membrane</keyword>
<evidence type="ECO:0000313" key="7">
    <source>
        <dbReference type="EMBL" id="OAB80091.1"/>
    </source>
</evidence>
<comment type="caution">
    <text evidence="7">The sequence shown here is derived from an EMBL/GenBank/DDBJ whole genome shotgun (WGS) entry which is preliminary data.</text>
</comment>
<evidence type="ECO:0000256" key="4">
    <source>
        <dbReference type="PROSITE-ProRule" id="PRU00473"/>
    </source>
</evidence>
<reference evidence="7 8" key="1">
    <citation type="submission" date="2016-02" db="EMBL/GenBank/DDBJ databases">
        <title>Ulvibacter sp. LPB0005, isolated from Thais luteostoma.</title>
        <authorList>
            <person name="Shin S.-K."/>
            <person name="Yi H."/>
        </authorList>
    </citation>
    <scope>NUCLEOTIDE SEQUENCE [LARGE SCALE GENOMIC DNA]</scope>
    <source>
        <strain evidence="7 8">LPB0005</strain>
    </source>
</reference>
<dbReference type="SUPFAM" id="SSF82171">
    <property type="entry name" value="DPP6 N-terminal domain-like"/>
    <property type="match status" value="1"/>
</dbReference>
<dbReference type="InterPro" id="IPR011659">
    <property type="entry name" value="WD40"/>
</dbReference>
<dbReference type="InterPro" id="IPR011990">
    <property type="entry name" value="TPR-like_helical_dom_sf"/>
</dbReference>
<dbReference type="InterPro" id="IPR011042">
    <property type="entry name" value="6-blade_b-propeller_TolB-like"/>
</dbReference>
<feature type="domain" description="OmpA-like" evidence="6">
    <location>
        <begin position="511"/>
        <end position="630"/>
    </location>
</feature>
<accession>A0A167IWS4</accession>
<feature type="signal peptide" evidence="5">
    <location>
        <begin position="1"/>
        <end position="20"/>
    </location>
</feature>
<keyword evidence="3" id="KW-0998">Cell outer membrane</keyword>
<dbReference type="CDD" id="cd07185">
    <property type="entry name" value="OmpA_C-like"/>
    <property type="match status" value="1"/>
</dbReference>
<dbReference type="PROSITE" id="PS51123">
    <property type="entry name" value="OMPA_2"/>
    <property type="match status" value="1"/>
</dbReference>
<keyword evidence="5" id="KW-0732">Signal</keyword>
<proteinExistence type="predicted"/>
<feature type="chain" id="PRO_5007888516" evidence="5">
    <location>
        <begin position="21"/>
        <end position="630"/>
    </location>
</feature>
<dbReference type="Proteomes" id="UP000077013">
    <property type="component" value="Unassembled WGS sequence"/>
</dbReference>
<comment type="subcellular location">
    <subcellularLocation>
        <location evidence="1">Cell outer membrane</location>
    </subcellularLocation>
</comment>
<organism evidence="7 8">
    <name type="scientific">Cochleicola gelatinilyticus</name>
    <dbReference type="NCBI Taxonomy" id="1763537"/>
    <lineage>
        <taxon>Bacteria</taxon>
        <taxon>Pseudomonadati</taxon>
        <taxon>Bacteroidota</taxon>
        <taxon>Flavobacteriia</taxon>
        <taxon>Flavobacteriales</taxon>
        <taxon>Flavobacteriaceae</taxon>
        <taxon>Cochleicola</taxon>
    </lineage>
</organism>
<dbReference type="Gene3D" id="1.25.40.10">
    <property type="entry name" value="Tetratricopeptide repeat domain"/>
    <property type="match status" value="1"/>
</dbReference>
<dbReference type="InterPro" id="IPR006664">
    <property type="entry name" value="OMP_bac"/>
</dbReference>
<dbReference type="Pfam" id="PF00691">
    <property type="entry name" value="OmpA"/>
    <property type="match status" value="1"/>
</dbReference>
<gene>
    <name evidence="7" type="ORF">ULVI_04955</name>
</gene>
<dbReference type="Pfam" id="PF07676">
    <property type="entry name" value="PD40"/>
    <property type="match status" value="2"/>
</dbReference>